<accession>A0A7N0TCU8</accession>
<dbReference type="SUPFAM" id="SSF55008">
    <property type="entry name" value="HMA, heavy metal-associated domain"/>
    <property type="match status" value="1"/>
</dbReference>
<proteinExistence type="predicted"/>
<feature type="compositionally biased region" description="Basic and acidic residues" evidence="1">
    <location>
        <begin position="163"/>
        <end position="181"/>
    </location>
</feature>
<keyword evidence="4" id="KW-1185">Reference proteome</keyword>
<dbReference type="GO" id="GO:0046872">
    <property type="term" value="F:metal ion binding"/>
    <property type="evidence" value="ECO:0007669"/>
    <property type="project" value="InterPro"/>
</dbReference>
<dbReference type="Proteomes" id="UP000594263">
    <property type="component" value="Unplaced"/>
</dbReference>
<dbReference type="PROSITE" id="PS50846">
    <property type="entry name" value="HMA_2"/>
    <property type="match status" value="1"/>
</dbReference>
<feature type="compositionally biased region" description="Low complexity" evidence="1">
    <location>
        <begin position="19"/>
        <end position="32"/>
    </location>
</feature>
<protein>
    <recommendedName>
        <fullName evidence="2">HMA domain-containing protein</fullName>
    </recommendedName>
</protein>
<dbReference type="InterPro" id="IPR006121">
    <property type="entry name" value="HMA_dom"/>
</dbReference>
<reference evidence="3" key="1">
    <citation type="submission" date="2021-01" db="UniProtKB">
        <authorList>
            <consortium name="EnsemblPlants"/>
        </authorList>
    </citation>
    <scope>IDENTIFICATION</scope>
</reference>
<feature type="region of interest" description="Disordered" evidence="1">
    <location>
        <begin position="1"/>
        <end position="79"/>
    </location>
</feature>
<evidence type="ECO:0000313" key="3">
    <source>
        <dbReference type="EnsemblPlants" id="Kaladp0032s0205.1.v1.1"/>
    </source>
</evidence>
<dbReference type="EnsemblPlants" id="Kaladp0032s0205.1.v1.1">
    <property type="protein sequence ID" value="Kaladp0032s0205.1.v1.1"/>
    <property type="gene ID" value="Kaladp0032s0205.v1.1"/>
</dbReference>
<evidence type="ECO:0000313" key="4">
    <source>
        <dbReference type="Proteomes" id="UP000594263"/>
    </source>
</evidence>
<dbReference type="PANTHER" id="PTHR46413">
    <property type="entry name" value="HEAVY METAL-ASSOCIATED ISOPRENYLATED PLANT PROTEIN 6"/>
    <property type="match status" value="1"/>
</dbReference>
<sequence length="247" mass="28478">MQGAGYTPPRQVPMKHHQQYQQHPMQNQWMMMPPQPPSQHHRPQNEVQLAATQSRRESEEEKRWRKWREEEQGRGDCDGDCGDGSPFPLRSVRKYRGTYVSRGWISGYIFLFHVSPSNGVEAVKVEADKNKLTVIEKVDPVKLHMKMEKSTKKKIELLSPQPKKNDSKQEKNNKNKNKQKEPPVTAAFFKINLHCDGCCERIRNIITKTKGVHTVEMDGQKDVVTVRGAVDPEVVQARLKKKMKLSA</sequence>
<dbReference type="Pfam" id="PF00403">
    <property type="entry name" value="HMA"/>
    <property type="match status" value="1"/>
</dbReference>
<dbReference type="PANTHER" id="PTHR46413:SF1">
    <property type="entry name" value="HEAVY METAL-ASSOCIATED ISOPRENYLATED PLANT PROTEIN 6"/>
    <property type="match status" value="1"/>
</dbReference>
<dbReference type="InterPro" id="IPR036163">
    <property type="entry name" value="HMA_dom_sf"/>
</dbReference>
<dbReference type="Gene3D" id="3.30.70.100">
    <property type="match status" value="2"/>
</dbReference>
<dbReference type="CDD" id="cd00371">
    <property type="entry name" value="HMA"/>
    <property type="match status" value="1"/>
</dbReference>
<feature type="region of interest" description="Disordered" evidence="1">
    <location>
        <begin position="149"/>
        <end position="181"/>
    </location>
</feature>
<dbReference type="InterPro" id="IPR044594">
    <property type="entry name" value="HIPP01/3/5/6"/>
</dbReference>
<evidence type="ECO:0000256" key="1">
    <source>
        <dbReference type="SAM" id="MobiDB-lite"/>
    </source>
</evidence>
<evidence type="ECO:0000259" key="2">
    <source>
        <dbReference type="PROSITE" id="PS50846"/>
    </source>
</evidence>
<dbReference type="Gramene" id="Kaladp0032s0205.1.v1.1">
    <property type="protein sequence ID" value="Kaladp0032s0205.1.v1.1"/>
    <property type="gene ID" value="Kaladp0032s0205.v1.1"/>
</dbReference>
<feature type="domain" description="HMA" evidence="2">
    <location>
        <begin position="184"/>
        <end position="247"/>
    </location>
</feature>
<name>A0A7N0TCU8_KALFE</name>
<feature type="compositionally biased region" description="Basic and acidic residues" evidence="1">
    <location>
        <begin position="54"/>
        <end position="77"/>
    </location>
</feature>
<organism evidence="3 4">
    <name type="scientific">Kalanchoe fedtschenkoi</name>
    <name type="common">Lavender scallops</name>
    <name type="synonym">South American air plant</name>
    <dbReference type="NCBI Taxonomy" id="63787"/>
    <lineage>
        <taxon>Eukaryota</taxon>
        <taxon>Viridiplantae</taxon>
        <taxon>Streptophyta</taxon>
        <taxon>Embryophyta</taxon>
        <taxon>Tracheophyta</taxon>
        <taxon>Spermatophyta</taxon>
        <taxon>Magnoliopsida</taxon>
        <taxon>eudicotyledons</taxon>
        <taxon>Gunneridae</taxon>
        <taxon>Pentapetalae</taxon>
        <taxon>Saxifragales</taxon>
        <taxon>Crassulaceae</taxon>
        <taxon>Kalanchoe</taxon>
    </lineage>
</organism>
<dbReference type="AlphaFoldDB" id="A0A7N0TCU8"/>